<dbReference type="Proteomes" id="UP000077177">
    <property type="component" value="Chromosome"/>
</dbReference>
<reference evidence="18 19" key="2">
    <citation type="journal article" date="2016" name="Int. J. Syst. Evol. Microbiol.">
        <title>Flavisolibacter tropicus sp. nov., isolated from tropical soil.</title>
        <authorList>
            <person name="Lee J.J."/>
            <person name="Kang M.S."/>
            <person name="Kim G.S."/>
            <person name="Lee C.S."/>
            <person name="Lim S."/>
            <person name="Lee J."/>
            <person name="Roh S.H."/>
            <person name="Kang H."/>
            <person name="Ha J.M."/>
            <person name="Bae S."/>
            <person name="Jung H.Y."/>
            <person name="Kim M.K."/>
        </authorList>
    </citation>
    <scope>NUCLEOTIDE SEQUENCE [LARGE SCALE GENOMIC DNA]</scope>
    <source>
        <strain evidence="18 19">LCS9</strain>
    </source>
</reference>
<dbReference type="GO" id="GO:0015344">
    <property type="term" value="F:siderophore uptake transmembrane transporter activity"/>
    <property type="evidence" value="ECO:0007669"/>
    <property type="project" value="TreeGrafter"/>
</dbReference>
<evidence type="ECO:0000256" key="2">
    <source>
        <dbReference type="ARBA" id="ARBA00009810"/>
    </source>
</evidence>
<accession>A0A172U347</accession>
<protein>
    <submittedName>
        <fullName evidence="18">TonB-dependent receptor</fullName>
    </submittedName>
</protein>
<evidence type="ECO:0000256" key="9">
    <source>
        <dbReference type="ARBA" id="ARBA00023065"/>
    </source>
</evidence>
<dbReference type="PANTHER" id="PTHR32552:SF68">
    <property type="entry name" value="FERRICHROME OUTER MEMBRANE TRANSPORTER_PHAGE RECEPTOR"/>
    <property type="match status" value="1"/>
</dbReference>
<evidence type="ECO:0000259" key="17">
    <source>
        <dbReference type="Pfam" id="PF07715"/>
    </source>
</evidence>
<keyword evidence="3 14" id="KW-0813">Transport</keyword>
<keyword evidence="9" id="KW-0406">Ion transport</keyword>
<dbReference type="Gene3D" id="2.60.40.1120">
    <property type="entry name" value="Carboxypeptidase-like, regulatory domain"/>
    <property type="match status" value="1"/>
</dbReference>
<keyword evidence="5" id="KW-0410">Iron transport</keyword>
<proteinExistence type="inferred from homology"/>
<dbReference type="Pfam" id="PF07715">
    <property type="entry name" value="Plug"/>
    <property type="match status" value="1"/>
</dbReference>
<dbReference type="GO" id="GO:0009279">
    <property type="term" value="C:cell outer membrane"/>
    <property type="evidence" value="ECO:0007669"/>
    <property type="project" value="UniProtKB-SubCell"/>
</dbReference>
<keyword evidence="19" id="KW-1185">Reference proteome</keyword>
<evidence type="ECO:0000256" key="14">
    <source>
        <dbReference type="PROSITE-ProRule" id="PRU01360"/>
    </source>
</evidence>
<keyword evidence="8" id="KW-0408">Iron</keyword>
<dbReference type="SUPFAM" id="SSF56935">
    <property type="entry name" value="Porins"/>
    <property type="match status" value="1"/>
</dbReference>
<evidence type="ECO:0000259" key="16">
    <source>
        <dbReference type="Pfam" id="PF00593"/>
    </source>
</evidence>
<keyword evidence="4 14" id="KW-1134">Transmembrane beta strand</keyword>
<evidence type="ECO:0000256" key="6">
    <source>
        <dbReference type="ARBA" id="ARBA00022692"/>
    </source>
</evidence>
<comment type="similarity">
    <text evidence="2 14 15">Belongs to the TonB-dependent receptor family.</text>
</comment>
<dbReference type="Pfam" id="PF13715">
    <property type="entry name" value="CarbopepD_reg_2"/>
    <property type="match status" value="1"/>
</dbReference>
<dbReference type="SUPFAM" id="SSF49464">
    <property type="entry name" value="Carboxypeptidase regulatory domain-like"/>
    <property type="match status" value="1"/>
</dbReference>
<evidence type="ECO:0000256" key="8">
    <source>
        <dbReference type="ARBA" id="ARBA00023004"/>
    </source>
</evidence>
<keyword evidence="10 15" id="KW-0798">TonB box</keyword>
<dbReference type="Gene3D" id="2.40.170.20">
    <property type="entry name" value="TonB-dependent receptor, beta-barrel domain"/>
    <property type="match status" value="1"/>
</dbReference>
<dbReference type="PATRIC" id="fig|1492898.3.peg.2597"/>
<feature type="domain" description="TonB-dependent receptor-like beta-barrel" evidence="16">
    <location>
        <begin position="275"/>
        <end position="741"/>
    </location>
</feature>
<dbReference type="InterPro" id="IPR010105">
    <property type="entry name" value="TonB_sidphr_rcpt"/>
</dbReference>
<evidence type="ECO:0000256" key="3">
    <source>
        <dbReference type="ARBA" id="ARBA00022448"/>
    </source>
</evidence>
<keyword evidence="6 14" id="KW-0812">Transmembrane</keyword>
<evidence type="ECO:0000313" key="18">
    <source>
        <dbReference type="EMBL" id="ANE53453.1"/>
    </source>
</evidence>
<evidence type="ECO:0000256" key="13">
    <source>
        <dbReference type="ARBA" id="ARBA00023237"/>
    </source>
</evidence>
<dbReference type="CDD" id="cd01347">
    <property type="entry name" value="ligand_gated_channel"/>
    <property type="match status" value="1"/>
</dbReference>
<evidence type="ECO:0000256" key="15">
    <source>
        <dbReference type="RuleBase" id="RU003357"/>
    </source>
</evidence>
<dbReference type="InterPro" id="IPR039426">
    <property type="entry name" value="TonB-dep_rcpt-like"/>
</dbReference>
<sequence>MLTTTDNQPAAYVTVHLKGTNINTVTDENGAFILKSVKEGNYVLEVSMIGLQSQEKAISVKKDQLTTISLALVEDAKQLSRVVVTSAKSLNQRPVIIGKAPIDPMDLPQSIAVLGQGVIRDQQAQRLSDVIKNVNGVYLATARASTQENFSARGYSFGSSNMFKNGARINSGTMPEMSSLERVEVLKGSAAILYGQVSPGGIVNMVTKEPKFKFGGEVAMRMGSYDLYKPSFDIYGPISSNVAFRVNGTYESANSYRDVVHSDRYYVNPSFLFKLGTKTDLVVEGDYLKHDFTPDFGIGSLGGTTIPDLPRNTFLGTSWQYAKTQQATATTTLKHYFNDNWQINTSLSYQNYYRDYFSTERIQADAIGDWTRPLGRTNTEENYFTGQANLTGKFKTKSLEHTLLAGVDADRSVTTNYNYTIAGGTNYDKINILNPAKYTARTDIPATEKIRKVVAPVDRNGIYVQDLIKLSSKFNILAGIRWSSVYSDQPDSTTLATNAKIKGKSQYNDAFSPRFGLVYKPTEATSVFASYSNSFTVNTGTDIYGQVLDPSLIDQYELGVKNDFFNGKLSANVTLYQIKNNNLAQTAQNDKNGNPNSNTALKALVGETTSKGVEVDLAGHPAIGLDIMAGYSYNDMRYTDVPVAVGNYKEGERLVNTPAHTANGSVFYTFQKSSLKGLKLGLSAYYVGDRNGGWNTDVTKIDGSTITYRNRLIPVEGFTTMDFSAGYSYKKFSILAKVSNLTNTYNYYVHENYSINPIPPTQVVGTVSYKF</sequence>
<dbReference type="Pfam" id="PF00593">
    <property type="entry name" value="TonB_dep_Rec_b-barrel"/>
    <property type="match status" value="1"/>
</dbReference>
<evidence type="ECO:0000256" key="1">
    <source>
        <dbReference type="ARBA" id="ARBA00004571"/>
    </source>
</evidence>
<dbReference type="PANTHER" id="PTHR32552">
    <property type="entry name" value="FERRICHROME IRON RECEPTOR-RELATED"/>
    <property type="match status" value="1"/>
</dbReference>
<dbReference type="InterPro" id="IPR036942">
    <property type="entry name" value="Beta-barrel_TonB_sf"/>
</dbReference>
<evidence type="ECO:0000256" key="5">
    <source>
        <dbReference type="ARBA" id="ARBA00022496"/>
    </source>
</evidence>
<dbReference type="InterPro" id="IPR000531">
    <property type="entry name" value="Beta-barrel_TonB"/>
</dbReference>
<comment type="subcellular location">
    <subcellularLocation>
        <location evidence="1 14">Cell outer membrane</location>
        <topology evidence="1 14">Multi-pass membrane protein</topology>
    </subcellularLocation>
</comment>
<dbReference type="NCBIfam" id="TIGR01783">
    <property type="entry name" value="TonB-siderophor"/>
    <property type="match status" value="1"/>
</dbReference>
<evidence type="ECO:0000313" key="19">
    <source>
        <dbReference type="Proteomes" id="UP000077177"/>
    </source>
</evidence>
<feature type="domain" description="TonB-dependent receptor plug" evidence="17">
    <location>
        <begin position="104"/>
        <end position="202"/>
    </location>
</feature>
<dbReference type="InterPro" id="IPR037066">
    <property type="entry name" value="Plug_dom_sf"/>
</dbReference>
<dbReference type="KEGG" id="fla:SY85_12040"/>
<evidence type="ECO:0000256" key="11">
    <source>
        <dbReference type="ARBA" id="ARBA00023136"/>
    </source>
</evidence>
<dbReference type="InterPro" id="IPR012910">
    <property type="entry name" value="Plug_dom"/>
</dbReference>
<keyword evidence="7" id="KW-0732">Signal</keyword>
<evidence type="ECO:0000256" key="7">
    <source>
        <dbReference type="ARBA" id="ARBA00022729"/>
    </source>
</evidence>
<keyword evidence="12 18" id="KW-0675">Receptor</keyword>
<organism evidence="18 19">
    <name type="scientific">Flavisolibacter tropicus</name>
    <dbReference type="NCBI Taxonomy" id="1492898"/>
    <lineage>
        <taxon>Bacteria</taxon>
        <taxon>Pseudomonadati</taxon>
        <taxon>Bacteroidota</taxon>
        <taxon>Chitinophagia</taxon>
        <taxon>Chitinophagales</taxon>
        <taxon>Chitinophagaceae</taxon>
        <taxon>Flavisolibacter</taxon>
    </lineage>
</organism>
<name>A0A172U347_9BACT</name>
<dbReference type="InterPro" id="IPR008969">
    <property type="entry name" value="CarboxyPept-like_regulatory"/>
</dbReference>
<dbReference type="GO" id="GO:0038023">
    <property type="term" value="F:signaling receptor activity"/>
    <property type="evidence" value="ECO:0007669"/>
    <property type="project" value="InterPro"/>
</dbReference>
<evidence type="ECO:0000256" key="12">
    <source>
        <dbReference type="ARBA" id="ARBA00023170"/>
    </source>
</evidence>
<dbReference type="PROSITE" id="PS52016">
    <property type="entry name" value="TONB_DEPENDENT_REC_3"/>
    <property type="match status" value="1"/>
</dbReference>
<dbReference type="EMBL" id="CP011390">
    <property type="protein sequence ID" value="ANE53453.1"/>
    <property type="molecule type" value="Genomic_DNA"/>
</dbReference>
<reference evidence="19" key="1">
    <citation type="submission" date="2015-01" db="EMBL/GenBank/DDBJ databases">
        <title>Flavisolibacter sp./LCS9/ whole genome sequencing.</title>
        <authorList>
            <person name="Kim M.K."/>
            <person name="Srinivasan S."/>
            <person name="Lee J.-J."/>
        </authorList>
    </citation>
    <scope>NUCLEOTIDE SEQUENCE [LARGE SCALE GENOMIC DNA]</scope>
    <source>
        <strain evidence="19">LCS9</strain>
    </source>
</reference>
<dbReference type="Gene3D" id="2.170.130.10">
    <property type="entry name" value="TonB-dependent receptor, plug domain"/>
    <property type="match status" value="1"/>
</dbReference>
<keyword evidence="11 14" id="KW-0472">Membrane</keyword>
<evidence type="ECO:0000256" key="10">
    <source>
        <dbReference type="ARBA" id="ARBA00023077"/>
    </source>
</evidence>
<gene>
    <name evidence="18" type="ORF">SY85_12040</name>
</gene>
<keyword evidence="13 14" id="KW-0998">Cell outer membrane</keyword>
<evidence type="ECO:0000256" key="4">
    <source>
        <dbReference type="ARBA" id="ARBA00022452"/>
    </source>
</evidence>
<dbReference type="GO" id="GO:0015891">
    <property type="term" value="P:siderophore transport"/>
    <property type="evidence" value="ECO:0007669"/>
    <property type="project" value="InterPro"/>
</dbReference>
<dbReference type="AlphaFoldDB" id="A0A172U347"/>
<dbReference type="STRING" id="1492898.SY85_12040"/>